<keyword evidence="3" id="KW-1185">Reference proteome</keyword>
<feature type="transmembrane region" description="Helical" evidence="1">
    <location>
        <begin position="44"/>
        <end position="61"/>
    </location>
</feature>
<comment type="caution">
    <text evidence="2">The sequence shown here is derived from an EMBL/GenBank/DDBJ whole genome shotgun (WGS) entry which is preliminary data.</text>
</comment>
<evidence type="ECO:0000313" key="2">
    <source>
        <dbReference type="EMBL" id="ORZ28250.1"/>
    </source>
</evidence>
<keyword evidence="1" id="KW-1133">Transmembrane helix</keyword>
<dbReference type="InParanoid" id="A0A1Y2H128"/>
<sequence length="63" mass="7042">MSTGHGHGTCRKIISLCFLFSCINAPKFASLTDGQMQGHCQLDLHSMLLFTLTLFIFLHVCKK</sequence>
<reference evidence="2 3" key="1">
    <citation type="submission" date="2016-07" db="EMBL/GenBank/DDBJ databases">
        <title>Pervasive Adenine N6-methylation of Active Genes in Fungi.</title>
        <authorList>
            <consortium name="DOE Joint Genome Institute"/>
            <person name="Mondo S.J."/>
            <person name="Dannebaum R.O."/>
            <person name="Kuo R.C."/>
            <person name="Labutti K."/>
            <person name="Haridas S."/>
            <person name="Kuo A."/>
            <person name="Salamov A."/>
            <person name="Ahrendt S.R."/>
            <person name="Lipzen A."/>
            <person name="Sullivan W."/>
            <person name="Andreopoulos W.B."/>
            <person name="Clum A."/>
            <person name="Lindquist E."/>
            <person name="Daum C."/>
            <person name="Ramamoorthy G.K."/>
            <person name="Gryganskyi A."/>
            <person name="Culley D."/>
            <person name="Magnuson J.K."/>
            <person name="James T.Y."/>
            <person name="O'Malley M.A."/>
            <person name="Stajich J.E."/>
            <person name="Spatafora J.W."/>
            <person name="Visel A."/>
            <person name="Grigoriev I.V."/>
        </authorList>
    </citation>
    <scope>NUCLEOTIDE SEQUENCE [LARGE SCALE GENOMIC DNA]</scope>
    <source>
        <strain evidence="2 3">NRRL 3116</strain>
    </source>
</reference>
<proteinExistence type="predicted"/>
<dbReference type="EMBL" id="MCFF01000002">
    <property type="protein sequence ID" value="ORZ28250.1"/>
    <property type="molecule type" value="Genomic_DNA"/>
</dbReference>
<evidence type="ECO:0000313" key="3">
    <source>
        <dbReference type="Proteomes" id="UP000193648"/>
    </source>
</evidence>
<accession>A0A1Y2H128</accession>
<keyword evidence="1" id="KW-0812">Transmembrane</keyword>
<dbReference type="AlphaFoldDB" id="A0A1Y2H128"/>
<keyword evidence="1" id="KW-0472">Membrane</keyword>
<gene>
    <name evidence="2" type="ORF">BCR41DRAFT_344910</name>
</gene>
<dbReference type="RefSeq" id="XP_021885935.1">
    <property type="nucleotide sequence ID" value="XM_022022622.1"/>
</dbReference>
<dbReference type="Proteomes" id="UP000193648">
    <property type="component" value="Unassembled WGS sequence"/>
</dbReference>
<evidence type="ECO:0000256" key="1">
    <source>
        <dbReference type="SAM" id="Phobius"/>
    </source>
</evidence>
<dbReference type="GeneID" id="33564466"/>
<organism evidence="2 3">
    <name type="scientific">Lobosporangium transversale</name>
    <dbReference type="NCBI Taxonomy" id="64571"/>
    <lineage>
        <taxon>Eukaryota</taxon>
        <taxon>Fungi</taxon>
        <taxon>Fungi incertae sedis</taxon>
        <taxon>Mucoromycota</taxon>
        <taxon>Mortierellomycotina</taxon>
        <taxon>Mortierellomycetes</taxon>
        <taxon>Mortierellales</taxon>
        <taxon>Mortierellaceae</taxon>
        <taxon>Lobosporangium</taxon>
    </lineage>
</organism>
<name>A0A1Y2H128_9FUNG</name>
<protein>
    <submittedName>
        <fullName evidence="2">Uncharacterized protein</fullName>
    </submittedName>
</protein>